<comment type="subcellular location">
    <subcellularLocation>
        <location evidence="1">Membrane</location>
        <topology evidence="1">Multi-pass membrane protein</topology>
    </subcellularLocation>
</comment>
<sequence>METAEKRRFPGVGLRNIKTACSATLCALLYFLLLPDRNPAFACIGAIFGMGANMEHSKLHGGNRLFGTIIGGFLGMGLYRVFLIVYPEGGHHLLLVPLLFIGVVILIILAQIFWVGAVQPGGVVLCLLLFSIGPDNYISYSLNRMFDTGVGVVMSLLINYLLPRERLEGWIEWGRGRWDAISGRGES</sequence>
<keyword evidence="8" id="KW-1185">Reference proteome</keyword>
<accession>A0A8J6MHB7</accession>
<evidence type="ECO:0000259" key="6">
    <source>
        <dbReference type="Pfam" id="PF13515"/>
    </source>
</evidence>
<dbReference type="EMBL" id="JACOPQ010000015">
    <property type="protein sequence ID" value="MBC5738438.1"/>
    <property type="molecule type" value="Genomic_DNA"/>
</dbReference>
<dbReference type="InterPro" id="IPR049453">
    <property type="entry name" value="Memb_transporter_dom"/>
</dbReference>
<comment type="caution">
    <text evidence="7">The sequence shown here is derived from an EMBL/GenBank/DDBJ whole genome shotgun (WGS) entry which is preliminary data.</text>
</comment>
<evidence type="ECO:0000256" key="4">
    <source>
        <dbReference type="ARBA" id="ARBA00023136"/>
    </source>
</evidence>
<dbReference type="RefSeq" id="WP_186920220.1">
    <property type="nucleotide sequence ID" value="NZ_JACOPQ010000015.1"/>
</dbReference>
<protein>
    <submittedName>
        <fullName evidence="7">FUSC family protein</fullName>
    </submittedName>
</protein>
<gene>
    <name evidence="7" type="ORF">H8S62_15610</name>
</gene>
<dbReference type="Proteomes" id="UP000607645">
    <property type="component" value="Unassembled WGS sequence"/>
</dbReference>
<keyword evidence="2 5" id="KW-0812">Transmembrane</keyword>
<evidence type="ECO:0000313" key="8">
    <source>
        <dbReference type="Proteomes" id="UP000607645"/>
    </source>
</evidence>
<evidence type="ECO:0000256" key="1">
    <source>
        <dbReference type="ARBA" id="ARBA00004141"/>
    </source>
</evidence>
<evidence type="ECO:0000313" key="7">
    <source>
        <dbReference type="EMBL" id="MBC5738438.1"/>
    </source>
</evidence>
<feature type="transmembrane region" description="Helical" evidence="5">
    <location>
        <begin position="93"/>
        <end position="114"/>
    </location>
</feature>
<dbReference type="GO" id="GO:0016020">
    <property type="term" value="C:membrane"/>
    <property type="evidence" value="ECO:0007669"/>
    <property type="project" value="UniProtKB-SubCell"/>
</dbReference>
<dbReference type="Pfam" id="PF13515">
    <property type="entry name" value="FUSC_2"/>
    <property type="match status" value="1"/>
</dbReference>
<keyword evidence="3 5" id="KW-1133">Transmembrane helix</keyword>
<evidence type="ECO:0000256" key="5">
    <source>
        <dbReference type="SAM" id="Phobius"/>
    </source>
</evidence>
<name>A0A8J6MHB7_9FIRM</name>
<organism evidence="7 8">
    <name type="scientific">Lawsonibacter faecis</name>
    <dbReference type="NCBI Taxonomy" id="2763052"/>
    <lineage>
        <taxon>Bacteria</taxon>
        <taxon>Bacillati</taxon>
        <taxon>Bacillota</taxon>
        <taxon>Clostridia</taxon>
        <taxon>Eubacteriales</taxon>
        <taxon>Oscillospiraceae</taxon>
        <taxon>Lawsonibacter</taxon>
    </lineage>
</organism>
<evidence type="ECO:0000256" key="2">
    <source>
        <dbReference type="ARBA" id="ARBA00022692"/>
    </source>
</evidence>
<dbReference type="AlphaFoldDB" id="A0A8J6MHB7"/>
<feature type="transmembrane region" description="Helical" evidence="5">
    <location>
        <begin position="120"/>
        <end position="138"/>
    </location>
</feature>
<evidence type="ECO:0000256" key="3">
    <source>
        <dbReference type="ARBA" id="ARBA00022989"/>
    </source>
</evidence>
<proteinExistence type="predicted"/>
<keyword evidence="4 5" id="KW-0472">Membrane</keyword>
<feature type="domain" description="Integral membrane bound transporter" evidence="6">
    <location>
        <begin position="27"/>
        <end position="158"/>
    </location>
</feature>
<reference evidence="7" key="1">
    <citation type="submission" date="2020-08" db="EMBL/GenBank/DDBJ databases">
        <title>Genome public.</title>
        <authorList>
            <person name="Liu C."/>
            <person name="Sun Q."/>
        </authorList>
    </citation>
    <scope>NUCLEOTIDE SEQUENCE</scope>
    <source>
        <strain evidence="7">NSJ-52</strain>
    </source>
</reference>
<feature type="transmembrane region" description="Helical" evidence="5">
    <location>
        <begin position="66"/>
        <end position="86"/>
    </location>
</feature>